<organism evidence="4">
    <name type="scientific">Anisakis simplex</name>
    <name type="common">Herring worm</name>
    <dbReference type="NCBI Taxonomy" id="6269"/>
    <lineage>
        <taxon>Eukaryota</taxon>
        <taxon>Metazoa</taxon>
        <taxon>Ecdysozoa</taxon>
        <taxon>Nematoda</taxon>
        <taxon>Chromadorea</taxon>
        <taxon>Rhabditida</taxon>
        <taxon>Spirurina</taxon>
        <taxon>Ascaridomorpha</taxon>
        <taxon>Ascaridoidea</taxon>
        <taxon>Anisakidae</taxon>
        <taxon>Anisakis</taxon>
        <taxon>Anisakis simplex complex</taxon>
    </lineage>
</organism>
<feature type="coiled-coil region" evidence="1">
    <location>
        <begin position="5"/>
        <end position="109"/>
    </location>
</feature>
<evidence type="ECO:0000313" key="3">
    <source>
        <dbReference type="Proteomes" id="UP000267096"/>
    </source>
</evidence>
<dbReference type="WBParaSite" id="ASIM_0000922501-mRNA-1">
    <property type="protein sequence ID" value="ASIM_0000922501-mRNA-1"/>
    <property type="gene ID" value="ASIM_0000922501"/>
</dbReference>
<dbReference type="AlphaFoldDB" id="A0A0M3JNI5"/>
<dbReference type="EMBL" id="UYRR01025884">
    <property type="protein sequence ID" value="VDK35696.1"/>
    <property type="molecule type" value="Genomic_DNA"/>
</dbReference>
<reference evidence="2 3" key="2">
    <citation type="submission" date="2018-11" db="EMBL/GenBank/DDBJ databases">
        <authorList>
            <consortium name="Pathogen Informatics"/>
        </authorList>
    </citation>
    <scope>NUCLEOTIDE SEQUENCE [LARGE SCALE GENOMIC DNA]</scope>
</reference>
<gene>
    <name evidence="2" type="ORF">ASIM_LOCUS8971</name>
</gene>
<name>A0A0M3JNI5_ANISI</name>
<evidence type="ECO:0000256" key="1">
    <source>
        <dbReference type="SAM" id="Coils"/>
    </source>
</evidence>
<keyword evidence="3" id="KW-1185">Reference proteome</keyword>
<reference evidence="4" key="1">
    <citation type="submission" date="2017-02" db="UniProtKB">
        <authorList>
            <consortium name="WormBaseParasite"/>
        </authorList>
    </citation>
    <scope>IDENTIFICATION</scope>
</reference>
<keyword evidence="1" id="KW-0175">Coiled coil</keyword>
<protein>
    <submittedName>
        <fullName evidence="4">Myosin_tail_1 domain-containing protein</fullName>
    </submittedName>
</protein>
<proteinExistence type="predicted"/>
<accession>A0A0M3JNI5</accession>
<evidence type="ECO:0000313" key="4">
    <source>
        <dbReference type="WBParaSite" id="ASIM_0000922501-mRNA-1"/>
    </source>
</evidence>
<dbReference type="OrthoDB" id="5322683at2759"/>
<evidence type="ECO:0000313" key="2">
    <source>
        <dbReference type="EMBL" id="VDK35696.1"/>
    </source>
</evidence>
<sequence length="114" mass="13293">MESELAMWQDECRKAKSEAESVNQKLKYANVEQERLQEQLTELKDECEGKQVEDDKIRDQYALALKNSNDQLEEAQKHIVELEDVRSKNEQLTAELSALREEYDSLSAKCKQVE</sequence>
<dbReference type="Proteomes" id="UP000267096">
    <property type="component" value="Unassembled WGS sequence"/>
</dbReference>